<keyword evidence="4" id="KW-1185">Reference proteome</keyword>
<name>A0ABV4HQP5_9GAMM</name>
<dbReference type="InterPro" id="IPR045426">
    <property type="entry name" value="ADYC"/>
</dbReference>
<protein>
    <submittedName>
        <fullName evidence="3">ADYC domain-containing protein</fullName>
    </submittedName>
</protein>
<evidence type="ECO:0000259" key="2">
    <source>
        <dbReference type="Pfam" id="PF20032"/>
    </source>
</evidence>
<sequence>MRRLLPLLLPLAMSVSPTAHAGTSGLRVEGTVFVLRQQDGQVLRSPDMVGAELELGDGSVLRIDAVRTDPQDASGRTLLHRFSQREGDGPWREVCEADREGRREGFPVQGHWDAQGRYRLDQAHFALTCTGGAQAKCVRFGYMPWADAPDGTPMPEMYAACVHMVRADYCGDGEASTRDGTEIDIYDHHGVWQPGGEAEFRFEAGWSPQGAVCVHHARIPQNLDLATLAARCPRLRTAIGAACTEGAAEQAGAVLFNRSR</sequence>
<evidence type="ECO:0000256" key="1">
    <source>
        <dbReference type="SAM" id="SignalP"/>
    </source>
</evidence>
<feature type="chain" id="PRO_5046987287" evidence="1">
    <location>
        <begin position="22"/>
        <end position="260"/>
    </location>
</feature>
<reference evidence="3 4" key="1">
    <citation type="submission" date="2024-07" db="EMBL/GenBank/DDBJ databases">
        <title>Luteimonas salilacus sp. nov., isolated from the shore soil of Salt Lake in Tibet of China.</title>
        <authorList>
            <person name="Zhang X."/>
            <person name="Li A."/>
        </authorList>
    </citation>
    <scope>NUCLEOTIDE SEQUENCE [LARGE SCALE GENOMIC DNA]</scope>
    <source>
        <strain evidence="3 4">B3-2-R+30</strain>
    </source>
</reference>
<gene>
    <name evidence="3" type="ORF">AB6713_10425</name>
</gene>
<evidence type="ECO:0000313" key="4">
    <source>
        <dbReference type="Proteomes" id="UP001566331"/>
    </source>
</evidence>
<feature type="domain" description="ADYC" evidence="2">
    <location>
        <begin position="47"/>
        <end position="219"/>
    </location>
</feature>
<feature type="signal peptide" evidence="1">
    <location>
        <begin position="1"/>
        <end position="21"/>
    </location>
</feature>
<dbReference type="EMBL" id="JBFWIC010000012">
    <property type="protein sequence ID" value="MEZ0475027.1"/>
    <property type="molecule type" value="Genomic_DNA"/>
</dbReference>
<accession>A0ABV4HQP5</accession>
<organism evidence="3 4">
    <name type="scientific">Luteimonas salinilitoris</name>
    <dbReference type="NCBI Taxonomy" id="3237697"/>
    <lineage>
        <taxon>Bacteria</taxon>
        <taxon>Pseudomonadati</taxon>
        <taxon>Pseudomonadota</taxon>
        <taxon>Gammaproteobacteria</taxon>
        <taxon>Lysobacterales</taxon>
        <taxon>Lysobacteraceae</taxon>
        <taxon>Luteimonas</taxon>
    </lineage>
</organism>
<dbReference type="RefSeq" id="WP_370564915.1">
    <property type="nucleotide sequence ID" value="NZ_JBFWIB010000011.1"/>
</dbReference>
<evidence type="ECO:0000313" key="3">
    <source>
        <dbReference type="EMBL" id="MEZ0475027.1"/>
    </source>
</evidence>
<dbReference type="Proteomes" id="UP001566331">
    <property type="component" value="Unassembled WGS sequence"/>
</dbReference>
<keyword evidence="1" id="KW-0732">Signal</keyword>
<proteinExistence type="predicted"/>
<comment type="caution">
    <text evidence="3">The sequence shown here is derived from an EMBL/GenBank/DDBJ whole genome shotgun (WGS) entry which is preliminary data.</text>
</comment>
<dbReference type="Pfam" id="PF20032">
    <property type="entry name" value="ADYC"/>
    <property type="match status" value="1"/>
</dbReference>